<dbReference type="Pfam" id="PF11528">
    <property type="entry name" value="DUF3224"/>
    <property type="match status" value="1"/>
</dbReference>
<dbReference type="RefSeq" id="WP_121853462.1">
    <property type="nucleotide sequence ID" value="NZ_CP037952.1"/>
</dbReference>
<dbReference type="InterPro" id="IPR023159">
    <property type="entry name" value="SO1590-like_sf"/>
</dbReference>
<dbReference type="AlphaFoldDB" id="A0A3A6U3A6"/>
<evidence type="ECO:0000313" key="2">
    <source>
        <dbReference type="Proteomes" id="UP000273022"/>
    </source>
</evidence>
<dbReference type="EMBL" id="QYYH01000051">
    <property type="protein sequence ID" value="RJY16321.1"/>
    <property type="molecule type" value="Genomic_DNA"/>
</dbReference>
<gene>
    <name evidence="1" type="ORF">D5R81_09805</name>
</gene>
<dbReference type="Proteomes" id="UP000273022">
    <property type="component" value="Unassembled WGS sequence"/>
</dbReference>
<dbReference type="OrthoDB" id="69764at2"/>
<accession>A0A3A6U3A6</accession>
<keyword evidence="2" id="KW-1185">Reference proteome</keyword>
<dbReference type="Gene3D" id="2.40.350.10">
    <property type="entry name" value="SO1590-like"/>
    <property type="match status" value="1"/>
</dbReference>
<dbReference type="InterPro" id="IPR021607">
    <property type="entry name" value="DUF3224"/>
</dbReference>
<comment type="caution">
    <text evidence="1">The sequence shown here is derived from an EMBL/GenBank/DDBJ whole genome shotgun (WGS) entry which is preliminary data.</text>
</comment>
<reference evidence="1 2" key="1">
    <citation type="submission" date="2018-09" db="EMBL/GenBank/DDBJ databases">
        <title>Phylogeny of the Shewanellaceae, and recommendation for two new genera, Pseudoshewanella and Parashewanella.</title>
        <authorList>
            <person name="Wang G."/>
        </authorList>
    </citation>
    <scope>NUCLEOTIDE SEQUENCE [LARGE SCALE GENOMIC DNA]</scope>
    <source>
        <strain evidence="1 2">KCTC 22492</strain>
    </source>
</reference>
<evidence type="ECO:0000313" key="1">
    <source>
        <dbReference type="EMBL" id="RJY16321.1"/>
    </source>
</evidence>
<name>A0A3A6U3A6_9GAMM</name>
<proteinExistence type="predicted"/>
<sequence>MTILNGTFQVTSWDEKTLSSSDDGSKLAQATVTQTYQGEIEGDSEVHYFLSYFPSGSAEFVGYETITPSDNKLAPILLRHTGEFINGVASSQFELLSSENEQAMAGIGRFKSGDSGCAEYHIELK</sequence>
<dbReference type="SUPFAM" id="SSF159238">
    <property type="entry name" value="SO1590-like"/>
    <property type="match status" value="1"/>
</dbReference>
<protein>
    <submittedName>
        <fullName evidence="1">DUF3224 domain-containing protein</fullName>
    </submittedName>
</protein>
<organism evidence="1 2">
    <name type="scientific">Parashewanella spongiae</name>
    <dbReference type="NCBI Taxonomy" id="342950"/>
    <lineage>
        <taxon>Bacteria</taxon>
        <taxon>Pseudomonadati</taxon>
        <taxon>Pseudomonadota</taxon>
        <taxon>Gammaproteobacteria</taxon>
        <taxon>Alteromonadales</taxon>
        <taxon>Shewanellaceae</taxon>
        <taxon>Parashewanella</taxon>
    </lineage>
</organism>